<evidence type="ECO:0000313" key="3">
    <source>
        <dbReference type="Proteomes" id="UP000886805"/>
    </source>
</evidence>
<keyword evidence="2" id="KW-0067">ATP-binding</keyword>
<dbReference type="AlphaFoldDB" id="A0A9D1X516"/>
<comment type="caution">
    <text evidence="2">The sequence shown here is derived from an EMBL/GenBank/DDBJ whole genome shotgun (WGS) entry which is preliminary data.</text>
</comment>
<reference evidence="2" key="2">
    <citation type="submission" date="2021-04" db="EMBL/GenBank/DDBJ databases">
        <authorList>
            <person name="Gilroy R."/>
        </authorList>
    </citation>
    <scope>NUCLEOTIDE SEQUENCE</scope>
    <source>
        <strain evidence="2">ChiSxjej3B15-1167</strain>
    </source>
</reference>
<accession>A0A9D1X516</accession>
<dbReference type="GO" id="GO:0005524">
    <property type="term" value="F:ATP binding"/>
    <property type="evidence" value="ECO:0007669"/>
    <property type="project" value="UniProtKB-KW"/>
</dbReference>
<name>A0A9D1X516_9FIRM</name>
<evidence type="ECO:0000259" key="1">
    <source>
        <dbReference type="Pfam" id="PF04326"/>
    </source>
</evidence>
<dbReference type="InterPro" id="IPR007421">
    <property type="entry name" value="Schlafen_AlbA_2_dom"/>
</dbReference>
<dbReference type="Pfam" id="PF04326">
    <property type="entry name" value="SLFN_AlbA_2"/>
    <property type="match status" value="1"/>
</dbReference>
<feature type="non-terminal residue" evidence="2">
    <location>
        <position position="71"/>
    </location>
</feature>
<sequence>MSEKQNVEWKAFWKDEYLQWICGFANAQGGKIYIGCDDTGKITGLHNARKLMEDIPNKIKDSMGIIANVNL</sequence>
<gene>
    <name evidence="2" type="ORF">H9849_08635</name>
</gene>
<protein>
    <submittedName>
        <fullName evidence="2">ATP-binding protein</fullName>
    </submittedName>
</protein>
<evidence type="ECO:0000313" key="2">
    <source>
        <dbReference type="EMBL" id="HIX73073.1"/>
    </source>
</evidence>
<dbReference type="EMBL" id="DXEQ01000258">
    <property type="protein sequence ID" value="HIX73073.1"/>
    <property type="molecule type" value="Genomic_DNA"/>
</dbReference>
<proteinExistence type="predicted"/>
<keyword evidence="2" id="KW-0547">Nucleotide-binding</keyword>
<dbReference type="InterPro" id="IPR038461">
    <property type="entry name" value="Schlafen_AlbA_2_dom_sf"/>
</dbReference>
<dbReference type="Gene3D" id="3.30.950.30">
    <property type="entry name" value="Schlafen, AAA domain"/>
    <property type="match status" value="1"/>
</dbReference>
<reference evidence="2" key="1">
    <citation type="journal article" date="2021" name="PeerJ">
        <title>Extensive microbial diversity within the chicken gut microbiome revealed by metagenomics and culture.</title>
        <authorList>
            <person name="Gilroy R."/>
            <person name="Ravi A."/>
            <person name="Getino M."/>
            <person name="Pursley I."/>
            <person name="Horton D.L."/>
            <person name="Alikhan N.F."/>
            <person name="Baker D."/>
            <person name="Gharbi K."/>
            <person name="Hall N."/>
            <person name="Watson M."/>
            <person name="Adriaenssens E.M."/>
            <person name="Foster-Nyarko E."/>
            <person name="Jarju S."/>
            <person name="Secka A."/>
            <person name="Antonio M."/>
            <person name="Oren A."/>
            <person name="Chaudhuri R.R."/>
            <person name="La Ragione R."/>
            <person name="Hildebrand F."/>
            <person name="Pallen M.J."/>
        </authorList>
    </citation>
    <scope>NUCLEOTIDE SEQUENCE</scope>
    <source>
        <strain evidence="2">ChiSxjej3B15-1167</strain>
    </source>
</reference>
<organism evidence="2 3">
    <name type="scientific">Candidatus Anaerobutyricum stercoripullorum</name>
    <dbReference type="NCBI Taxonomy" id="2838456"/>
    <lineage>
        <taxon>Bacteria</taxon>
        <taxon>Bacillati</taxon>
        <taxon>Bacillota</taxon>
        <taxon>Clostridia</taxon>
        <taxon>Lachnospirales</taxon>
        <taxon>Lachnospiraceae</taxon>
        <taxon>Anaerobutyricum</taxon>
    </lineage>
</organism>
<dbReference type="Proteomes" id="UP000886805">
    <property type="component" value="Unassembled WGS sequence"/>
</dbReference>
<feature type="domain" description="Schlafen AlbA-2" evidence="1">
    <location>
        <begin position="3"/>
        <end position="61"/>
    </location>
</feature>